<dbReference type="EMBL" id="JACHFF010000001">
    <property type="protein sequence ID" value="MBB6423223.1"/>
    <property type="molecule type" value="Genomic_DNA"/>
</dbReference>
<dbReference type="Gene3D" id="3.10.105.10">
    <property type="entry name" value="Dipeptide-binding Protein, Domain 3"/>
    <property type="match status" value="1"/>
</dbReference>
<dbReference type="Pfam" id="PF00496">
    <property type="entry name" value="SBP_bac_5"/>
    <property type="match status" value="1"/>
</dbReference>
<dbReference type="AlphaFoldDB" id="A0A6V7RU32"/>
<dbReference type="InterPro" id="IPR039424">
    <property type="entry name" value="SBP_5"/>
</dbReference>
<comment type="similarity">
    <text evidence="1">Belongs to the bacterial solute-binding protein 5 family.</text>
</comment>
<reference evidence="5 7" key="1">
    <citation type="submission" date="2020-07" db="EMBL/GenBank/DDBJ databases">
        <authorList>
            <person name="Criscuolo A."/>
        </authorList>
    </citation>
    <scope>NUCLEOTIDE SEQUENCE [LARGE SCALE GENOMIC DNA]</scope>
    <source>
        <strain evidence="5">CIP111751</strain>
    </source>
</reference>
<dbReference type="SUPFAM" id="SSF53850">
    <property type="entry name" value="Periplasmic binding protein-like II"/>
    <property type="match status" value="1"/>
</dbReference>
<accession>A0A6V7RU32</accession>
<evidence type="ECO:0000256" key="1">
    <source>
        <dbReference type="ARBA" id="ARBA00005695"/>
    </source>
</evidence>
<proteinExistence type="inferred from homology"/>
<evidence type="ECO:0000256" key="2">
    <source>
        <dbReference type="ARBA" id="ARBA00022448"/>
    </source>
</evidence>
<dbReference type="GO" id="GO:0015833">
    <property type="term" value="P:peptide transport"/>
    <property type="evidence" value="ECO:0007669"/>
    <property type="project" value="TreeGrafter"/>
</dbReference>
<evidence type="ECO:0000313" key="5">
    <source>
        <dbReference type="EMBL" id="CAD2081927.1"/>
    </source>
</evidence>
<protein>
    <submittedName>
        <fullName evidence="6">ABC-type transport system substrate-binding protein</fullName>
    </submittedName>
    <submittedName>
        <fullName evidence="5">Oligopeptide-binding protein AppA</fullName>
    </submittedName>
</protein>
<organism evidence="5 7">
    <name type="scientific">Jeotgalicoccus coquinae</name>
    <dbReference type="NCBI Taxonomy" id="709509"/>
    <lineage>
        <taxon>Bacteria</taxon>
        <taxon>Bacillati</taxon>
        <taxon>Bacillota</taxon>
        <taxon>Bacilli</taxon>
        <taxon>Bacillales</taxon>
        <taxon>Staphylococcaceae</taxon>
        <taxon>Jeotgalicoccus</taxon>
    </lineage>
</organism>
<keyword evidence="3" id="KW-0732">Signal</keyword>
<dbReference type="EMBL" id="CAJEWA010000008">
    <property type="protein sequence ID" value="CAD2081927.1"/>
    <property type="molecule type" value="Genomic_DNA"/>
</dbReference>
<evidence type="ECO:0000259" key="4">
    <source>
        <dbReference type="Pfam" id="PF00496"/>
    </source>
</evidence>
<dbReference type="GO" id="GO:1904680">
    <property type="term" value="F:peptide transmembrane transporter activity"/>
    <property type="evidence" value="ECO:0007669"/>
    <property type="project" value="TreeGrafter"/>
</dbReference>
<feature type="domain" description="Solute-binding protein family 5" evidence="4">
    <location>
        <begin position="5"/>
        <end position="230"/>
    </location>
</feature>
<evidence type="ECO:0000313" key="6">
    <source>
        <dbReference type="EMBL" id="MBB6423223.1"/>
    </source>
</evidence>
<comment type="caution">
    <text evidence="5">The sequence shown here is derived from an EMBL/GenBank/DDBJ whole genome shotgun (WGS) entry which is preliminary data.</text>
</comment>
<evidence type="ECO:0000256" key="3">
    <source>
        <dbReference type="ARBA" id="ARBA00022729"/>
    </source>
</evidence>
<name>A0A6V7RU32_9STAP</name>
<keyword evidence="2" id="KW-0813">Transport</keyword>
<dbReference type="InterPro" id="IPR000914">
    <property type="entry name" value="SBP_5_dom"/>
</dbReference>
<evidence type="ECO:0000313" key="7">
    <source>
        <dbReference type="Proteomes" id="UP000534001"/>
    </source>
</evidence>
<dbReference type="Proteomes" id="UP000534001">
    <property type="component" value="Unassembled WGS sequence"/>
</dbReference>
<sequence length="268" mass="30413">MAPSSISSALESKDVDVAVNFPTNQYPDVADMEGVEWLAQIEPIYDYIGFKYGMWDAENSTVDSNMEEAKMGDVELRRAMWHAIDNNAVGERFYNGLRWKATTIIPPYHKNFHNDEIETPEFNIDEANNILDAAGYEDVDGDGMREDPNGEPLEINFAAMSGGDTSEPLANYYIQQWQSIGLDIDKLNGRLIEYNTFYDMLENDDPGIDVFLAGWSVGTDVDPTALYGADAPYNYIRYESDNNTELLTRGMSEEALDIDKRIEIYKEW</sequence>
<dbReference type="PANTHER" id="PTHR30290:SF9">
    <property type="entry name" value="OLIGOPEPTIDE-BINDING PROTEIN APPA"/>
    <property type="match status" value="1"/>
</dbReference>
<keyword evidence="8" id="KW-1185">Reference proteome</keyword>
<dbReference type="PANTHER" id="PTHR30290">
    <property type="entry name" value="PERIPLASMIC BINDING COMPONENT OF ABC TRANSPORTER"/>
    <property type="match status" value="1"/>
</dbReference>
<evidence type="ECO:0000313" key="8">
    <source>
        <dbReference type="Proteomes" id="UP000545588"/>
    </source>
</evidence>
<reference evidence="6 8" key="2">
    <citation type="submission" date="2020-08" db="EMBL/GenBank/DDBJ databases">
        <title>Genomic Encyclopedia of Type Strains, Phase IV (KMG-IV): sequencing the most valuable type-strain genomes for metagenomic binning, comparative biology and taxonomic classification.</title>
        <authorList>
            <person name="Goeker M."/>
        </authorList>
    </citation>
    <scope>NUCLEOTIDE SEQUENCE [LARGE SCALE GENOMIC DNA]</scope>
    <source>
        <strain evidence="6 8">DSM 22419</strain>
    </source>
</reference>
<dbReference type="Proteomes" id="UP000545588">
    <property type="component" value="Unassembled WGS sequence"/>
</dbReference>
<gene>
    <name evidence="5" type="primary">appA_4</name>
    <name evidence="6" type="ORF">HNR41_001149</name>
    <name evidence="5" type="ORF">JEOCOQ751_02234</name>
</gene>